<dbReference type="InterPro" id="IPR050377">
    <property type="entry name" value="Radical_SAM_PqqE_MftC-like"/>
</dbReference>
<organism evidence="9 10">
    <name type="scientific">Phocaeicola massiliensis B84634 = Timone 84634 = DSM 17679 = JCM 13223</name>
    <dbReference type="NCBI Taxonomy" id="1121098"/>
    <lineage>
        <taxon>Bacteria</taxon>
        <taxon>Pseudomonadati</taxon>
        <taxon>Bacteroidota</taxon>
        <taxon>Bacteroidia</taxon>
        <taxon>Bacteroidales</taxon>
        <taxon>Bacteroidaceae</taxon>
        <taxon>Phocaeicola</taxon>
    </lineage>
</organism>
<reference evidence="9 10" key="1">
    <citation type="submission" date="2013-04" db="EMBL/GenBank/DDBJ databases">
        <title>The Genome Sequence of Bacteroides massiliensis DSM 17679.</title>
        <authorList>
            <consortium name="The Broad Institute Genomics Platform"/>
            <person name="Earl A."/>
            <person name="Ward D."/>
            <person name="Feldgarden M."/>
            <person name="Gevers D."/>
            <person name="Martens E."/>
            <person name="Fenner L."/>
            <person name="Roux V."/>
            <person name="Mallet M.N."/>
            <person name="Raoult D."/>
            <person name="Walker B."/>
            <person name="Young S."/>
            <person name="Zeng Q."/>
            <person name="Gargeya S."/>
            <person name="Fitzgerald M."/>
            <person name="Haas B."/>
            <person name="Abouelleil A."/>
            <person name="Allen A.W."/>
            <person name="Alvarado L."/>
            <person name="Arachchi H.M."/>
            <person name="Berlin A.M."/>
            <person name="Chapman S.B."/>
            <person name="Gainer-Dewar J."/>
            <person name="Goldberg J."/>
            <person name="Griggs A."/>
            <person name="Gujja S."/>
            <person name="Hansen M."/>
            <person name="Howarth C."/>
            <person name="Imamovic A."/>
            <person name="Ireland A."/>
            <person name="Larimer J."/>
            <person name="McCowan C."/>
            <person name="Murphy C."/>
            <person name="Pearson M."/>
            <person name="Poon T.W."/>
            <person name="Priest M."/>
            <person name="Roberts A."/>
            <person name="Saif S."/>
            <person name="Shea T."/>
            <person name="Sisk P."/>
            <person name="Sykes S."/>
            <person name="Wortman J."/>
            <person name="Nusbaum C."/>
            <person name="Birren B."/>
        </authorList>
    </citation>
    <scope>NUCLEOTIDE SEQUENCE [LARGE SCALE GENOMIC DNA]</scope>
    <source>
        <strain evidence="10">B84634 / Timone 84634 / DSM 17679 / JCM 13223</strain>
    </source>
</reference>
<dbReference type="InterPro" id="IPR023885">
    <property type="entry name" value="4Fe4S-binding_SPASM_dom"/>
</dbReference>
<dbReference type="PANTHER" id="PTHR11228">
    <property type="entry name" value="RADICAL SAM DOMAIN PROTEIN"/>
    <property type="match status" value="1"/>
</dbReference>
<evidence type="ECO:0000256" key="4">
    <source>
        <dbReference type="ARBA" id="ARBA00022723"/>
    </source>
</evidence>
<dbReference type="InterPro" id="IPR007197">
    <property type="entry name" value="rSAM"/>
</dbReference>
<feature type="domain" description="4Fe4S-binding SPASM" evidence="8">
    <location>
        <begin position="232"/>
        <end position="297"/>
    </location>
</feature>
<keyword evidence="5" id="KW-0408">Iron</keyword>
<evidence type="ECO:0000256" key="6">
    <source>
        <dbReference type="ARBA" id="ARBA00023014"/>
    </source>
</evidence>
<dbReference type="GO" id="GO:0046872">
    <property type="term" value="F:metal ion binding"/>
    <property type="evidence" value="ECO:0007669"/>
    <property type="project" value="UniProtKB-KW"/>
</dbReference>
<evidence type="ECO:0000256" key="3">
    <source>
        <dbReference type="ARBA" id="ARBA00022691"/>
    </source>
</evidence>
<dbReference type="eggNOG" id="COG0535">
    <property type="taxonomic scope" value="Bacteria"/>
</dbReference>
<dbReference type="PATRIC" id="fig|1121098.3.peg.1647"/>
<dbReference type="STRING" id="1121098.HMPREF1534_01618"/>
<keyword evidence="3" id="KW-0949">S-adenosyl-L-methionine</keyword>
<name>U6RF00_9BACT</name>
<dbReference type="Proteomes" id="UP000017831">
    <property type="component" value="Unassembled WGS sequence"/>
</dbReference>
<dbReference type="PANTHER" id="PTHR11228:SF7">
    <property type="entry name" value="PQQA PEPTIDE CYCLASE"/>
    <property type="match status" value="1"/>
</dbReference>
<protein>
    <submittedName>
        <fullName evidence="9">Uncharacterized protein</fullName>
    </submittedName>
</protein>
<dbReference type="RefSeq" id="WP_005939422.1">
    <property type="nucleotide sequence ID" value="NZ_KB890359.1"/>
</dbReference>
<dbReference type="Pfam" id="PF04055">
    <property type="entry name" value="Radical_SAM"/>
    <property type="match status" value="1"/>
</dbReference>
<evidence type="ECO:0000259" key="8">
    <source>
        <dbReference type="Pfam" id="PF13186"/>
    </source>
</evidence>
<dbReference type="Pfam" id="PF13186">
    <property type="entry name" value="SPASM"/>
    <property type="match status" value="1"/>
</dbReference>
<dbReference type="CDD" id="cd21109">
    <property type="entry name" value="SPASM"/>
    <property type="match status" value="1"/>
</dbReference>
<dbReference type="SFLD" id="SFLDG01067">
    <property type="entry name" value="SPASM/twitch_domain_containing"/>
    <property type="match status" value="1"/>
</dbReference>
<dbReference type="SFLD" id="SFLDS00029">
    <property type="entry name" value="Radical_SAM"/>
    <property type="match status" value="1"/>
</dbReference>
<evidence type="ECO:0000256" key="2">
    <source>
        <dbReference type="ARBA" id="ARBA00022485"/>
    </source>
</evidence>
<evidence type="ECO:0000313" key="9">
    <source>
        <dbReference type="EMBL" id="EOA55209.1"/>
    </source>
</evidence>
<proteinExistence type="predicted"/>
<accession>U6RF00</accession>
<dbReference type="CDD" id="cd01335">
    <property type="entry name" value="Radical_SAM"/>
    <property type="match status" value="1"/>
</dbReference>
<comment type="cofactor">
    <cofactor evidence="1">
        <name>[4Fe-4S] cluster</name>
        <dbReference type="ChEBI" id="CHEBI:49883"/>
    </cofactor>
</comment>
<keyword evidence="4" id="KW-0479">Metal-binding</keyword>
<gene>
    <name evidence="9" type="ORF">HMPREF1534_01618</name>
</gene>
<comment type="caution">
    <text evidence="9">The sequence shown here is derived from an EMBL/GenBank/DDBJ whole genome shotgun (WGS) entry which is preliminary data.</text>
</comment>
<evidence type="ECO:0000313" key="10">
    <source>
        <dbReference type="Proteomes" id="UP000017831"/>
    </source>
</evidence>
<dbReference type="InterPro" id="IPR034391">
    <property type="entry name" value="AdoMet-like_SPASM_containing"/>
</dbReference>
<dbReference type="EMBL" id="AQHY01000021">
    <property type="protein sequence ID" value="EOA55209.1"/>
    <property type="molecule type" value="Genomic_DNA"/>
</dbReference>
<evidence type="ECO:0000256" key="1">
    <source>
        <dbReference type="ARBA" id="ARBA00001966"/>
    </source>
</evidence>
<dbReference type="InterPro" id="IPR058240">
    <property type="entry name" value="rSAM_sf"/>
</dbReference>
<dbReference type="OrthoDB" id="9805809at2"/>
<evidence type="ECO:0000259" key="7">
    <source>
        <dbReference type="Pfam" id="PF04055"/>
    </source>
</evidence>
<evidence type="ECO:0000256" key="5">
    <source>
        <dbReference type="ARBA" id="ARBA00023004"/>
    </source>
</evidence>
<keyword evidence="10" id="KW-1185">Reference proteome</keyword>
<dbReference type="AlphaFoldDB" id="U6RF00"/>
<dbReference type="HOGENOM" id="CLU_009273_1_1_10"/>
<dbReference type="SFLD" id="SFLDG01387">
    <property type="entry name" value="BtrN-like_SPASM_domain_contain"/>
    <property type="match status" value="1"/>
</dbReference>
<dbReference type="InterPro" id="IPR013785">
    <property type="entry name" value="Aldolase_TIM"/>
</dbReference>
<dbReference type="GeneID" id="60062399"/>
<dbReference type="GO" id="GO:0051536">
    <property type="term" value="F:iron-sulfur cluster binding"/>
    <property type="evidence" value="ECO:0007669"/>
    <property type="project" value="UniProtKB-KW"/>
</dbReference>
<feature type="domain" description="Radical SAM core" evidence="7">
    <location>
        <begin position="14"/>
        <end position="147"/>
    </location>
</feature>
<dbReference type="Gene3D" id="3.20.20.70">
    <property type="entry name" value="Aldolase class I"/>
    <property type="match status" value="1"/>
</dbReference>
<keyword evidence="2" id="KW-0004">4Fe-4S</keyword>
<keyword evidence="6" id="KW-0411">Iron-sulfur</keyword>
<dbReference type="GO" id="GO:0003824">
    <property type="term" value="F:catalytic activity"/>
    <property type="evidence" value="ECO:0007669"/>
    <property type="project" value="InterPro"/>
</dbReference>
<sequence>MIILPKITEASIDLSTICQLRCVECSTSKGITHKGIVGKGQFKIEQFVDFVNNNPQIKRIEMSNWGEIFLNKDIAQIIKYAYEHNIVLYCGNGTNFNDVDDLVLEYLVKYKVEYLNLSIDGATQETYEKYRVRGNLEKVFHNIERLNFYKNKYHSEYPRLSWQFVILGHNEHELPLVKKLCEKYNMAFNPKLNYSTFSPVIDKEFVRKESGLGVADRQEYKELHKKEYKIPCYHCFSSPQINWNGDILGCSVNKWKTLGSITNKSIEEWTNSETFRTLVRVLFEGTECPPELPCLYCPNYQKILKNTLTLEGLEQYNRYVPTALKKNELSK</sequence>
<dbReference type="SUPFAM" id="SSF102114">
    <property type="entry name" value="Radical SAM enzymes"/>
    <property type="match status" value="1"/>
</dbReference>